<comment type="caution">
    <text evidence="7">The sequence shown here is derived from an EMBL/GenBank/DDBJ whole genome shotgun (WGS) entry which is preliminary data.</text>
</comment>
<dbReference type="InterPro" id="IPR000719">
    <property type="entry name" value="Prot_kinase_dom"/>
</dbReference>
<dbReference type="PROSITE" id="PS50011">
    <property type="entry name" value="PROTEIN_KINASE_DOM"/>
    <property type="match status" value="1"/>
</dbReference>
<dbReference type="Gene3D" id="3.80.10.10">
    <property type="entry name" value="Ribonuclease Inhibitor"/>
    <property type="match status" value="1"/>
</dbReference>
<feature type="region of interest" description="Disordered" evidence="3">
    <location>
        <begin position="365"/>
        <end position="387"/>
    </location>
</feature>
<keyword evidence="2" id="KW-0677">Repeat</keyword>
<keyword evidence="1" id="KW-0433">Leucine-rich repeat</keyword>
<dbReference type="CDD" id="cd13999">
    <property type="entry name" value="STKc_MAP3K-like"/>
    <property type="match status" value="1"/>
</dbReference>
<feature type="chain" id="PRO_5035426326" description="Protein kinase domain-containing protein" evidence="5">
    <location>
        <begin position="19"/>
        <end position="704"/>
    </location>
</feature>
<dbReference type="Gene3D" id="1.10.510.10">
    <property type="entry name" value="Transferase(Phosphotransferase) domain 1"/>
    <property type="match status" value="1"/>
</dbReference>
<dbReference type="Pfam" id="PF13855">
    <property type="entry name" value="LRR_8"/>
    <property type="match status" value="1"/>
</dbReference>
<evidence type="ECO:0000259" key="6">
    <source>
        <dbReference type="PROSITE" id="PS50011"/>
    </source>
</evidence>
<proteinExistence type="predicted"/>
<accession>A0A8K1CVI4</accession>
<dbReference type="Pfam" id="PF00069">
    <property type="entry name" value="Pkinase"/>
    <property type="match status" value="1"/>
</dbReference>
<dbReference type="InterPro" id="IPR008271">
    <property type="entry name" value="Ser/Thr_kinase_AS"/>
</dbReference>
<evidence type="ECO:0000256" key="3">
    <source>
        <dbReference type="SAM" id="MobiDB-lite"/>
    </source>
</evidence>
<dbReference type="InterPro" id="IPR011009">
    <property type="entry name" value="Kinase-like_dom_sf"/>
</dbReference>
<name>A0A8K1CVI4_PYTOL</name>
<keyword evidence="4" id="KW-0472">Membrane</keyword>
<dbReference type="Proteomes" id="UP000794436">
    <property type="component" value="Unassembled WGS sequence"/>
</dbReference>
<dbReference type="SMART" id="SM00369">
    <property type="entry name" value="LRR_TYP"/>
    <property type="match status" value="2"/>
</dbReference>
<dbReference type="PROSITE" id="PS51450">
    <property type="entry name" value="LRR"/>
    <property type="match status" value="1"/>
</dbReference>
<sequence length="704" mass="77130">MRGLVLLLYASLGTSTLAQTLCARGLTRVLSTDCASGCAAADTALCIAYYSTEAATICSNPDALGCPLVTTNACAYQCFTQASDVSNLTFSVAESTAMGQSDTHLDAIAPLALPIHITTLSILGGGTLDLPKGQGSNVSLTTNVLFQPGSSTALTNMTLANLKFDDLLSFANAPSSLLSLRVSNCRLGTAPLNASSLSSLQKLDLSFNRLIRYLNDQSLESLLRLNLRGNSLTSFEAAFPRLEELDLGDNKLTAIPSNLYLFSNLKKLNLSGNPLSGSTISPANYDVLSKLTELNLDGFASPDVCTEANEKLLKTYRVCVVDTTQVTVLKNSSLTSIIIVVVVLTAGVSLAGFMFWYYRRKKRNNQNTNTSSSKNNTQNDSDEDSDLVTNFLRPSDTQLAARISQSPAGRGSLWNDEDLLACQVRFEDIEDVRLLGTGGHAVVWLVLYRQTRYLASKRLIKDQITRQKTQEFVTEAKLLARLEHPSIVQFIGVAWTIETDLQVLSEYMPNGDLRDYLQKNKSSKQWTDHKVRMALDIVEALVYLHSFFPPLVHRDLKSRNVLLDENMKAKLSDFGVSRFQSENATMTGGVGTSKWLAPEVITGESDYDQSCDIYSFGVVLAELDTHDLPYAELDLAEVAILQMVASGSIRPRFLETCPAEIRDVATRCLAADPKQRPNAMEIAYILRMYEKSLLPEDSEEDLSA</sequence>
<dbReference type="GO" id="GO:0004674">
    <property type="term" value="F:protein serine/threonine kinase activity"/>
    <property type="evidence" value="ECO:0007669"/>
    <property type="project" value="TreeGrafter"/>
</dbReference>
<evidence type="ECO:0000256" key="2">
    <source>
        <dbReference type="ARBA" id="ARBA00022737"/>
    </source>
</evidence>
<dbReference type="EMBL" id="SPLM01000001">
    <property type="protein sequence ID" value="TMW69455.1"/>
    <property type="molecule type" value="Genomic_DNA"/>
</dbReference>
<dbReference type="InterPro" id="IPR001245">
    <property type="entry name" value="Ser-Thr/Tyr_kinase_cat_dom"/>
</dbReference>
<evidence type="ECO:0000256" key="4">
    <source>
        <dbReference type="SAM" id="Phobius"/>
    </source>
</evidence>
<keyword evidence="4" id="KW-0812">Transmembrane</keyword>
<reference evidence="7" key="1">
    <citation type="submission" date="2019-03" db="EMBL/GenBank/DDBJ databases">
        <title>Long read genome sequence of the mycoparasitic Pythium oligandrum ATCC 38472 isolated from sugarbeet rhizosphere.</title>
        <authorList>
            <person name="Gaulin E."/>
        </authorList>
    </citation>
    <scope>NUCLEOTIDE SEQUENCE</scope>
    <source>
        <strain evidence="7">ATCC 38472_TT</strain>
    </source>
</reference>
<dbReference type="PRINTS" id="PR00109">
    <property type="entry name" value="TYRKINASE"/>
</dbReference>
<dbReference type="AlphaFoldDB" id="A0A8K1CVI4"/>
<dbReference type="PROSITE" id="PS00108">
    <property type="entry name" value="PROTEIN_KINASE_ST"/>
    <property type="match status" value="1"/>
</dbReference>
<dbReference type="InterPro" id="IPR001611">
    <property type="entry name" value="Leu-rich_rpt"/>
</dbReference>
<dbReference type="SMART" id="SM00220">
    <property type="entry name" value="S_TKc"/>
    <property type="match status" value="1"/>
</dbReference>
<dbReference type="PANTHER" id="PTHR44329">
    <property type="entry name" value="SERINE/THREONINE-PROTEIN KINASE TNNI3K-RELATED"/>
    <property type="match status" value="1"/>
</dbReference>
<feature type="transmembrane region" description="Helical" evidence="4">
    <location>
        <begin position="334"/>
        <end position="358"/>
    </location>
</feature>
<keyword evidence="4" id="KW-1133">Transmembrane helix</keyword>
<organism evidence="7 8">
    <name type="scientific">Pythium oligandrum</name>
    <name type="common">Mycoparasitic fungus</name>
    <dbReference type="NCBI Taxonomy" id="41045"/>
    <lineage>
        <taxon>Eukaryota</taxon>
        <taxon>Sar</taxon>
        <taxon>Stramenopiles</taxon>
        <taxon>Oomycota</taxon>
        <taxon>Peronosporomycetes</taxon>
        <taxon>Pythiales</taxon>
        <taxon>Pythiaceae</taxon>
        <taxon>Pythium</taxon>
    </lineage>
</organism>
<dbReference type="SUPFAM" id="SSF56112">
    <property type="entry name" value="Protein kinase-like (PK-like)"/>
    <property type="match status" value="1"/>
</dbReference>
<dbReference type="SUPFAM" id="SSF52058">
    <property type="entry name" value="L domain-like"/>
    <property type="match status" value="1"/>
</dbReference>
<dbReference type="PANTHER" id="PTHR44329:SF214">
    <property type="entry name" value="PROTEIN KINASE DOMAIN-CONTAINING PROTEIN"/>
    <property type="match status" value="1"/>
</dbReference>
<dbReference type="GO" id="GO:0005524">
    <property type="term" value="F:ATP binding"/>
    <property type="evidence" value="ECO:0007669"/>
    <property type="project" value="InterPro"/>
</dbReference>
<dbReference type="InterPro" id="IPR051681">
    <property type="entry name" value="Ser/Thr_Kinases-Pseudokinases"/>
</dbReference>
<dbReference type="InterPro" id="IPR032675">
    <property type="entry name" value="LRR_dom_sf"/>
</dbReference>
<dbReference type="OrthoDB" id="4062651at2759"/>
<protein>
    <recommendedName>
        <fullName evidence="6">Protein kinase domain-containing protein</fullName>
    </recommendedName>
</protein>
<dbReference type="InterPro" id="IPR003591">
    <property type="entry name" value="Leu-rich_rpt_typical-subtyp"/>
</dbReference>
<evidence type="ECO:0000313" key="8">
    <source>
        <dbReference type="Proteomes" id="UP000794436"/>
    </source>
</evidence>
<keyword evidence="8" id="KW-1185">Reference proteome</keyword>
<feature type="signal peptide" evidence="5">
    <location>
        <begin position="1"/>
        <end position="18"/>
    </location>
</feature>
<feature type="compositionally biased region" description="Low complexity" evidence="3">
    <location>
        <begin position="365"/>
        <end position="379"/>
    </location>
</feature>
<evidence type="ECO:0000256" key="5">
    <source>
        <dbReference type="SAM" id="SignalP"/>
    </source>
</evidence>
<evidence type="ECO:0000313" key="7">
    <source>
        <dbReference type="EMBL" id="TMW69455.1"/>
    </source>
</evidence>
<keyword evidence="5" id="KW-0732">Signal</keyword>
<gene>
    <name evidence="7" type="ORF">Poli38472_001611</name>
</gene>
<evidence type="ECO:0000256" key="1">
    <source>
        <dbReference type="ARBA" id="ARBA00022614"/>
    </source>
</evidence>
<feature type="domain" description="Protein kinase" evidence="6">
    <location>
        <begin position="429"/>
        <end position="694"/>
    </location>
</feature>